<reference evidence="2 3" key="1">
    <citation type="submission" date="2014-08" db="EMBL/GenBank/DDBJ databases">
        <title>Genome sequence of Tetragenococcus muriaticus.</title>
        <authorList>
            <person name="Chuea-nongthon C."/>
            <person name="Rodtong S."/>
            <person name="Yongsawatdigul J."/>
            <person name="Steele J.L."/>
            <person name="Liu X.-y."/>
            <person name="Speers J."/>
            <person name="Glasner J.D."/>
            <person name="Neeno-Eckwall E.C."/>
        </authorList>
    </citation>
    <scope>NUCLEOTIDE SEQUENCE [LARGE SCALE GENOMIC DNA]</scope>
    <source>
        <strain evidence="2 3">3MR10-3</strain>
    </source>
</reference>
<accession>A0A091C4Z2</accession>
<keyword evidence="1" id="KW-1133">Transmembrane helix</keyword>
<feature type="transmembrane region" description="Helical" evidence="1">
    <location>
        <begin position="128"/>
        <end position="161"/>
    </location>
</feature>
<feature type="transmembrane region" description="Helical" evidence="1">
    <location>
        <begin position="345"/>
        <end position="363"/>
    </location>
</feature>
<feature type="transmembrane region" description="Helical" evidence="1">
    <location>
        <begin position="26"/>
        <end position="45"/>
    </location>
</feature>
<feature type="transmembrane region" description="Helical" evidence="1">
    <location>
        <begin position="217"/>
        <end position="235"/>
    </location>
</feature>
<dbReference type="AlphaFoldDB" id="A0A091C4Z2"/>
<dbReference type="GO" id="GO:1902604">
    <property type="term" value="P:p-aminobenzoyl-glutamate transmembrane transport"/>
    <property type="evidence" value="ECO:0007669"/>
    <property type="project" value="InterPro"/>
</dbReference>
<dbReference type="RefSeq" id="WP_038022817.1">
    <property type="nucleotide sequence ID" value="NZ_JPVT01000077.1"/>
</dbReference>
<sequence length="510" mass="55527">MDTKQKQFRFLNWVERAGNRLPDPSFLFISLTFLTILASAIAAYFNLTVTYEGFNEETETIETITTSVNNLLSLDGFHYMVTHIIDNFTGFFPLGTVFTVIIGVSITEGTGMLSVLLRQIVSKTPKALISGMVVFLGILSNVASSTGYIVLLPLGAIIFLVSKRHPVSGLAAAYAGVSGGWTANLLIGSNDPLYAGISTQAANILDPNYIVQPTGNWFFMIVSTVMVTLIGTYITDNIVEPKLTTYSFSSTDTIETITDNEKKGLRWAGFTFFIYILLIGIMTVPENGILRDPETGSLIESPFMTGIIVFIMLMFLLPGIAYGVGEGSITNTHDITKLMSDGISGISNFLVLIFWAAQFTAFFEYSNLGTIISVNGAQLLTNIGFTGLPLLLLFIIVAALTNIIMPVDTAKWAMMAPIFIPMFLQVGLSPESTQIAYRVGDSVTNVITPLMPFFPMIIAYFQKYDKKAGIGSVISTMLPYSVAFLIGWIILLSTWYLLGLPLGPGAPVTT</sequence>
<organism evidence="2 3">
    <name type="scientific">Tetragenococcus muriaticus 3MR10-3</name>
    <dbReference type="NCBI Taxonomy" id="1302648"/>
    <lineage>
        <taxon>Bacteria</taxon>
        <taxon>Bacillati</taxon>
        <taxon>Bacillota</taxon>
        <taxon>Bacilli</taxon>
        <taxon>Lactobacillales</taxon>
        <taxon>Enterococcaceae</taxon>
        <taxon>Tetragenococcus</taxon>
    </lineage>
</organism>
<dbReference type="Proteomes" id="UP000029381">
    <property type="component" value="Unassembled WGS sequence"/>
</dbReference>
<feature type="transmembrane region" description="Helical" evidence="1">
    <location>
        <begin position="264"/>
        <end position="283"/>
    </location>
</feature>
<feature type="transmembrane region" description="Helical" evidence="1">
    <location>
        <begin position="383"/>
        <end position="405"/>
    </location>
</feature>
<gene>
    <name evidence="2" type="ORF">TMU3MR103_0868</name>
</gene>
<dbReference type="PANTHER" id="PTHR30282:SF0">
    <property type="entry name" value="P-AMINOBENZOYL-GLUTAMATE TRANSPORT PROTEIN"/>
    <property type="match status" value="1"/>
</dbReference>
<feature type="transmembrane region" description="Helical" evidence="1">
    <location>
        <begin position="303"/>
        <end position="324"/>
    </location>
</feature>
<dbReference type="PANTHER" id="PTHR30282">
    <property type="entry name" value="P-AMINOBENZOYL GLUTAMATE TRANSPORTER"/>
    <property type="match status" value="1"/>
</dbReference>
<feature type="transmembrane region" description="Helical" evidence="1">
    <location>
        <begin position="442"/>
        <end position="461"/>
    </location>
</feature>
<keyword evidence="1" id="KW-0472">Membrane</keyword>
<protein>
    <submittedName>
        <fullName evidence="2">Aminobenzoyl-glutamate transport protein</fullName>
    </submittedName>
</protein>
<evidence type="ECO:0000313" key="3">
    <source>
        <dbReference type="Proteomes" id="UP000029381"/>
    </source>
</evidence>
<name>A0A091C4Z2_9ENTE</name>
<keyword evidence="3" id="KW-1185">Reference proteome</keyword>
<dbReference type="InterPro" id="IPR004697">
    <property type="entry name" value="AbgT"/>
</dbReference>
<dbReference type="Pfam" id="PF03806">
    <property type="entry name" value="ABG_transport"/>
    <property type="match status" value="1"/>
</dbReference>
<keyword evidence="1" id="KW-0812">Transmembrane</keyword>
<proteinExistence type="predicted"/>
<feature type="transmembrane region" description="Helical" evidence="1">
    <location>
        <begin position="412"/>
        <end position="430"/>
    </location>
</feature>
<feature type="transmembrane region" description="Helical" evidence="1">
    <location>
        <begin position="473"/>
        <end position="498"/>
    </location>
</feature>
<feature type="transmembrane region" description="Helical" evidence="1">
    <location>
        <begin position="91"/>
        <end position="116"/>
    </location>
</feature>
<dbReference type="EMBL" id="JPVT01000077">
    <property type="protein sequence ID" value="KFN91760.1"/>
    <property type="molecule type" value="Genomic_DNA"/>
</dbReference>
<comment type="caution">
    <text evidence="2">The sequence shown here is derived from an EMBL/GenBank/DDBJ whole genome shotgun (WGS) entry which is preliminary data.</text>
</comment>
<evidence type="ECO:0000313" key="2">
    <source>
        <dbReference type="EMBL" id="KFN91760.1"/>
    </source>
</evidence>
<dbReference type="PATRIC" id="fig|1302648.3.peg.842"/>
<dbReference type="GO" id="GO:0015558">
    <property type="term" value="F:secondary active p-aminobenzoyl-glutamate transmembrane transporter activity"/>
    <property type="evidence" value="ECO:0007669"/>
    <property type="project" value="InterPro"/>
</dbReference>
<evidence type="ECO:0000256" key="1">
    <source>
        <dbReference type="SAM" id="Phobius"/>
    </source>
</evidence>